<evidence type="ECO:0000313" key="14">
    <source>
        <dbReference type="Proteomes" id="UP000831327"/>
    </source>
</evidence>
<comment type="catalytic activity">
    <reaction evidence="9">
        <text>2-oxoglutarate + O2 + 2 H(+) = ethene + 3 CO2 + H2O</text>
        <dbReference type="Rhea" id="RHEA:31523"/>
        <dbReference type="ChEBI" id="CHEBI:15377"/>
        <dbReference type="ChEBI" id="CHEBI:15378"/>
        <dbReference type="ChEBI" id="CHEBI:15379"/>
        <dbReference type="ChEBI" id="CHEBI:16526"/>
        <dbReference type="ChEBI" id="CHEBI:16810"/>
        <dbReference type="ChEBI" id="CHEBI:18153"/>
        <dbReference type="EC" id="1.13.12.19"/>
    </reaction>
</comment>
<dbReference type="InterPro" id="IPR044861">
    <property type="entry name" value="IPNS-like_FE2OG_OXY"/>
</dbReference>
<dbReference type="Pfam" id="PF14226">
    <property type="entry name" value="DIOX_N"/>
    <property type="match status" value="1"/>
</dbReference>
<organism evidence="13 14">
    <name type="scientific">Roseomonas fluvialis</name>
    <dbReference type="NCBI Taxonomy" id="1750527"/>
    <lineage>
        <taxon>Bacteria</taxon>
        <taxon>Pseudomonadati</taxon>
        <taxon>Pseudomonadota</taxon>
        <taxon>Alphaproteobacteria</taxon>
        <taxon>Acetobacterales</taxon>
        <taxon>Roseomonadaceae</taxon>
        <taxon>Roseomonas</taxon>
    </lineage>
</organism>
<evidence type="ECO:0000256" key="8">
    <source>
        <dbReference type="ARBA" id="ARBA00031282"/>
    </source>
</evidence>
<dbReference type="PANTHER" id="PTHR47990">
    <property type="entry name" value="2-OXOGLUTARATE (2OG) AND FE(II)-DEPENDENT OXYGENASE SUPERFAMILY PROTEIN-RELATED"/>
    <property type="match status" value="1"/>
</dbReference>
<evidence type="ECO:0000256" key="6">
    <source>
        <dbReference type="ARBA" id="ARBA00022666"/>
    </source>
</evidence>
<dbReference type="EC" id="1.13.12.19" evidence="4"/>
<comment type="cofactor">
    <cofactor evidence="1">
        <name>Fe(2+)</name>
        <dbReference type="ChEBI" id="CHEBI:29033"/>
    </cofactor>
</comment>
<name>A0ABN6P7I1_9PROT</name>
<protein>
    <recommendedName>
        <fullName evidence="5">2-oxoglutarate-dependent ethylene/succinate-forming enzyme</fullName>
        <ecNumber evidence="4">1.13.12.19</ecNumber>
        <ecNumber evidence="3">1.14.20.7</ecNumber>
    </recommendedName>
    <alternativeName>
        <fullName evidence="7">2-oxoglutarate dioxygenase (ethylene-forming)</fullName>
    </alternativeName>
    <alternativeName>
        <fullName evidence="8">2-oxoglutarate/L-arginine monooxygenase/decarboxylase (succinate-forming)</fullName>
    </alternativeName>
</protein>
<evidence type="ECO:0000256" key="11">
    <source>
        <dbReference type="RuleBase" id="RU003682"/>
    </source>
</evidence>
<comment type="similarity">
    <text evidence="11">Belongs to the iron/ascorbate-dependent oxidoreductase family.</text>
</comment>
<evidence type="ECO:0000256" key="9">
    <source>
        <dbReference type="ARBA" id="ARBA00047725"/>
    </source>
</evidence>
<dbReference type="Pfam" id="PF03171">
    <property type="entry name" value="2OG-FeII_Oxy"/>
    <property type="match status" value="1"/>
</dbReference>
<feature type="domain" description="Fe2OG dioxygenase" evidence="12">
    <location>
        <begin position="213"/>
        <end position="316"/>
    </location>
</feature>
<evidence type="ECO:0000256" key="3">
    <source>
        <dbReference type="ARBA" id="ARBA00012293"/>
    </source>
</evidence>
<dbReference type="SUPFAM" id="SSF51197">
    <property type="entry name" value="Clavaminate synthase-like"/>
    <property type="match status" value="1"/>
</dbReference>
<comment type="pathway">
    <text evidence="2">Alkene biosynthesis; ethylene biosynthesis via 2-oxoglutarate.</text>
</comment>
<dbReference type="InterPro" id="IPR027443">
    <property type="entry name" value="IPNS-like_sf"/>
</dbReference>
<proteinExistence type="inferred from homology"/>
<sequence>MSDMTSITAPAAPALSRWANANEIPVIDFAPLSSGNAEAAERVAREVRDACEQIGFFTIVNHPVPAPLIRNIFRQAERFFALPEEAKMQVWMGRSNTFRGFLPMDQGASGTGTKGKAVAGFQNHLAEETLKARKPNRNEVFQIAAELPADDPDLLAGKPLHGRNLWPDGLPGFREDVLGYYDAMRDFAALLASVFARGLDLSPDYFAQFYRKPLIQLRLLHYLPHADDQAAMEGGASRAHCDAGGFTMLQQDQTGGLEVQSRSGEWIVVPPVENAFVVNIGDSMKMWTNHRFASTLHRVVNRYGKERFSIGVFANPDYDTVISPLPTCVDAANPPRFDSMVAGDALLYLYSRVWPSSAAAA</sequence>
<evidence type="ECO:0000256" key="2">
    <source>
        <dbReference type="ARBA" id="ARBA00004767"/>
    </source>
</evidence>
<comment type="catalytic activity">
    <reaction evidence="10">
        <text>L-arginine + 2-oxoglutarate + O2 = guanidine + L-glutamate 5-semialdehyde + succinate + CO2</text>
        <dbReference type="Rhea" id="RHEA:31535"/>
        <dbReference type="ChEBI" id="CHEBI:15379"/>
        <dbReference type="ChEBI" id="CHEBI:16526"/>
        <dbReference type="ChEBI" id="CHEBI:16810"/>
        <dbReference type="ChEBI" id="CHEBI:30031"/>
        <dbReference type="ChEBI" id="CHEBI:30087"/>
        <dbReference type="ChEBI" id="CHEBI:32682"/>
        <dbReference type="ChEBI" id="CHEBI:58066"/>
        <dbReference type="EC" id="1.14.20.7"/>
    </reaction>
</comment>
<keyword evidence="11" id="KW-0479">Metal-binding</keyword>
<keyword evidence="6" id="KW-0266">Ethylene biosynthesis</keyword>
<dbReference type="InterPro" id="IPR050231">
    <property type="entry name" value="Iron_ascorbate_oxido_reductase"/>
</dbReference>
<dbReference type="PRINTS" id="PR00682">
    <property type="entry name" value="IPNSYNTHASE"/>
</dbReference>
<dbReference type="EMBL" id="AP025637">
    <property type="protein sequence ID" value="BDG74370.1"/>
    <property type="molecule type" value="Genomic_DNA"/>
</dbReference>
<dbReference type="Gene3D" id="2.60.120.330">
    <property type="entry name" value="B-lactam Antibiotic, Isopenicillin N Synthase, Chain"/>
    <property type="match status" value="1"/>
</dbReference>
<evidence type="ECO:0000259" key="12">
    <source>
        <dbReference type="PROSITE" id="PS51471"/>
    </source>
</evidence>
<evidence type="ECO:0000256" key="4">
    <source>
        <dbReference type="ARBA" id="ARBA00012531"/>
    </source>
</evidence>
<gene>
    <name evidence="13" type="ORF">Rmf_42990</name>
</gene>
<evidence type="ECO:0000256" key="1">
    <source>
        <dbReference type="ARBA" id="ARBA00001954"/>
    </source>
</evidence>
<dbReference type="InterPro" id="IPR026992">
    <property type="entry name" value="DIOX_N"/>
</dbReference>
<dbReference type="PROSITE" id="PS51471">
    <property type="entry name" value="FE2OG_OXY"/>
    <property type="match status" value="1"/>
</dbReference>
<evidence type="ECO:0000256" key="7">
    <source>
        <dbReference type="ARBA" id="ARBA00031011"/>
    </source>
</evidence>
<dbReference type="Proteomes" id="UP000831327">
    <property type="component" value="Chromosome"/>
</dbReference>
<accession>A0ABN6P7I1</accession>
<keyword evidence="11" id="KW-0560">Oxidoreductase</keyword>
<evidence type="ECO:0000256" key="10">
    <source>
        <dbReference type="ARBA" id="ARBA00049359"/>
    </source>
</evidence>
<evidence type="ECO:0000313" key="13">
    <source>
        <dbReference type="EMBL" id="BDG74370.1"/>
    </source>
</evidence>
<evidence type="ECO:0000256" key="5">
    <source>
        <dbReference type="ARBA" id="ARBA00019045"/>
    </source>
</evidence>
<keyword evidence="14" id="KW-1185">Reference proteome</keyword>
<reference evidence="13 14" key="1">
    <citation type="journal article" date="2016" name="Microbes Environ.">
        <title>Phylogenetically diverse aerobic anoxygenic phototrophic bacteria isolated from epilithic biofilms in Tama river, Japan.</title>
        <authorList>
            <person name="Hirose S."/>
            <person name="Matsuura K."/>
            <person name="Haruta S."/>
        </authorList>
    </citation>
    <scope>NUCLEOTIDE SEQUENCE [LARGE SCALE GENOMIC DNA]</scope>
    <source>
        <strain evidence="13 14">S08</strain>
    </source>
</reference>
<keyword evidence="11" id="KW-0408">Iron</keyword>
<dbReference type="EC" id="1.14.20.7" evidence="3"/>
<dbReference type="InterPro" id="IPR005123">
    <property type="entry name" value="Oxoglu/Fe-dep_dioxygenase_dom"/>
</dbReference>